<dbReference type="GO" id="GO:0005576">
    <property type="term" value="C:extracellular region"/>
    <property type="evidence" value="ECO:0007669"/>
    <property type="project" value="UniProtKB-SubCell"/>
</dbReference>
<keyword evidence="9 19" id="KW-0479">Metal-binding</keyword>
<dbReference type="Gene3D" id="1.10.420.10">
    <property type="entry name" value="Peroxidase, domain 2"/>
    <property type="match status" value="1"/>
</dbReference>
<evidence type="ECO:0000256" key="14">
    <source>
        <dbReference type="ARBA" id="ARBA00023157"/>
    </source>
</evidence>
<dbReference type="AlphaFoldDB" id="A0A6A1V4V5"/>
<feature type="domain" description="Plant heme peroxidase family profile" evidence="23">
    <location>
        <begin position="34"/>
        <end position="341"/>
    </location>
</feature>
<evidence type="ECO:0000256" key="12">
    <source>
        <dbReference type="ARBA" id="ARBA00023002"/>
    </source>
</evidence>
<dbReference type="FunFam" id="1.10.420.10:FF:000007">
    <property type="entry name" value="Peroxidase"/>
    <property type="match status" value="1"/>
</dbReference>
<evidence type="ECO:0000256" key="4">
    <source>
        <dbReference type="ARBA" id="ARBA00006873"/>
    </source>
</evidence>
<evidence type="ECO:0000256" key="7">
    <source>
        <dbReference type="ARBA" id="ARBA00022559"/>
    </source>
</evidence>
<comment type="caution">
    <text evidence="24">The sequence shown here is derived from an EMBL/GenBank/DDBJ whole genome shotgun (WGS) entry which is preliminary data.</text>
</comment>
<keyword evidence="8 22" id="KW-0349">Heme</keyword>
<feature type="disulfide bond" evidence="21">
    <location>
        <begin position="77"/>
        <end position="82"/>
    </location>
</feature>
<evidence type="ECO:0000256" key="22">
    <source>
        <dbReference type="RuleBase" id="RU362060"/>
    </source>
</evidence>
<evidence type="ECO:0000256" key="11">
    <source>
        <dbReference type="ARBA" id="ARBA00022837"/>
    </source>
</evidence>
<feature type="disulfide bond" evidence="21">
    <location>
        <begin position="44"/>
        <end position="125"/>
    </location>
</feature>
<dbReference type="GO" id="GO:0042744">
    <property type="term" value="P:hydrogen peroxide catabolic process"/>
    <property type="evidence" value="ECO:0007669"/>
    <property type="project" value="UniProtKB-KW"/>
</dbReference>
<keyword evidence="16 22" id="KW-0376">Hydrogen peroxide</keyword>
<evidence type="ECO:0000256" key="9">
    <source>
        <dbReference type="ARBA" id="ARBA00022723"/>
    </source>
</evidence>
<dbReference type="PRINTS" id="PR00461">
    <property type="entry name" value="PLPEROXIDASE"/>
</dbReference>
<dbReference type="PROSITE" id="PS00435">
    <property type="entry name" value="PEROXIDASE_1"/>
    <property type="match status" value="1"/>
</dbReference>
<evidence type="ECO:0000256" key="10">
    <source>
        <dbReference type="ARBA" id="ARBA00022729"/>
    </source>
</evidence>
<evidence type="ECO:0000256" key="21">
    <source>
        <dbReference type="PIRSR" id="PIRSR600823-5"/>
    </source>
</evidence>
<comment type="similarity">
    <text evidence="4">Belongs to the peroxidase family. Ascorbate peroxidase subfamily.</text>
</comment>
<evidence type="ECO:0000256" key="20">
    <source>
        <dbReference type="PIRSR" id="PIRSR600823-4"/>
    </source>
</evidence>
<evidence type="ECO:0000256" key="16">
    <source>
        <dbReference type="ARBA" id="ARBA00023324"/>
    </source>
</evidence>
<name>A0A6A1V4V5_9ROSI</name>
<feature type="signal peptide" evidence="22">
    <location>
        <begin position="1"/>
        <end position="25"/>
    </location>
</feature>
<feature type="binding site" description="axial binding residue" evidence="19">
    <location>
        <position position="203"/>
    </location>
    <ligand>
        <name>heme b</name>
        <dbReference type="ChEBI" id="CHEBI:60344"/>
    </ligand>
    <ligandPart>
        <name>Fe</name>
        <dbReference type="ChEBI" id="CHEBI:18248"/>
    </ligandPart>
</feature>
<feature type="binding site" evidence="18">
    <location>
        <position position="173"/>
    </location>
    <ligand>
        <name>substrate</name>
    </ligand>
</feature>
<dbReference type="PROSITE" id="PS50873">
    <property type="entry name" value="PEROXIDASE_4"/>
    <property type="match status" value="1"/>
</dbReference>
<comment type="function">
    <text evidence="2">Removal of H(2)O(2), oxidation of toxic reductants, biosynthesis and degradation of lignin, suberization, auxin catabolism, response to environmental stresses such as wounding, pathogen attack and oxidative stress. These functions might be dependent on each isozyme/isoform in each plant tissue.</text>
</comment>
<evidence type="ECO:0000313" key="25">
    <source>
        <dbReference type="Proteomes" id="UP000516437"/>
    </source>
</evidence>
<feature type="chain" id="PRO_5025716244" description="Peroxidase" evidence="22">
    <location>
        <begin position="26"/>
        <end position="341"/>
    </location>
</feature>
<organism evidence="24 25">
    <name type="scientific">Morella rubra</name>
    <name type="common">Chinese bayberry</name>
    <dbReference type="NCBI Taxonomy" id="262757"/>
    <lineage>
        <taxon>Eukaryota</taxon>
        <taxon>Viridiplantae</taxon>
        <taxon>Streptophyta</taxon>
        <taxon>Embryophyta</taxon>
        <taxon>Tracheophyta</taxon>
        <taxon>Spermatophyta</taxon>
        <taxon>Magnoliopsida</taxon>
        <taxon>eudicotyledons</taxon>
        <taxon>Gunneridae</taxon>
        <taxon>Pentapetalae</taxon>
        <taxon>rosids</taxon>
        <taxon>fabids</taxon>
        <taxon>Fagales</taxon>
        <taxon>Myricaceae</taxon>
        <taxon>Morella</taxon>
    </lineage>
</organism>
<keyword evidence="14 21" id="KW-1015">Disulfide bond</keyword>
<dbReference type="PANTHER" id="PTHR31517:SF84">
    <property type="entry name" value="PEROXIDASE"/>
    <property type="match status" value="1"/>
</dbReference>
<feature type="site" description="Transition state stabilizer" evidence="20">
    <location>
        <position position="71"/>
    </location>
</feature>
<keyword evidence="15" id="KW-0325">Glycoprotein</keyword>
<evidence type="ECO:0000256" key="13">
    <source>
        <dbReference type="ARBA" id="ARBA00023004"/>
    </source>
</evidence>
<dbReference type="InterPro" id="IPR033905">
    <property type="entry name" value="Secretory_peroxidase"/>
</dbReference>
<keyword evidence="13 19" id="KW-0408">Iron</keyword>
<reference evidence="24 25" key="1">
    <citation type="journal article" date="2019" name="Plant Biotechnol. J.">
        <title>The red bayberry genome and genetic basis of sex determination.</title>
        <authorList>
            <person name="Jia H.M."/>
            <person name="Jia H.J."/>
            <person name="Cai Q.L."/>
            <person name="Wang Y."/>
            <person name="Zhao H.B."/>
            <person name="Yang W.F."/>
            <person name="Wang G.Y."/>
            <person name="Li Y.H."/>
            <person name="Zhan D.L."/>
            <person name="Shen Y.T."/>
            <person name="Niu Q.F."/>
            <person name="Chang L."/>
            <person name="Qiu J."/>
            <person name="Zhao L."/>
            <person name="Xie H.B."/>
            <person name="Fu W.Y."/>
            <person name="Jin J."/>
            <person name="Li X.W."/>
            <person name="Jiao Y."/>
            <person name="Zhou C.C."/>
            <person name="Tu T."/>
            <person name="Chai C.Y."/>
            <person name="Gao J.L."/>
            <person name="Fan L.J."/>
            <person name="van de Weg E."/>
            <person name="Wang J.Y."/>
            <person name="Gao Z.S."/>
        </authorList>
    </citation>
    <scope>NUCLEOTIDE SEQUENCE [LARGE SCALE GENOMIC DNA]</scope>
    <source>
        <tissue evidence="24">Leaves</tissue>
    </source>
</reference>
<feature type="active site" description="Proton acceptor" evidence="17">
    <location>
        <position position="75"/>
    </location>
</feature>
<feature type="binding site" evidence="19">
    <location>
        <position position="98"/>
    </location>
    <ligand>
        <name>Ca(2+)</name>
        <dbReference type="ChEBI" id="CHEBI:29108"/>
        <label>1</label>
    </ligand>
</feature>
<evidence type="ECO:0000256" key="17">
    <source>
        <dbReference type="PIRSR" id="PIRSR600823-1"/>
    </source>
</evidence>
<sequence>MKMEGGHAAVLIIFIFCSALLPSEATKRGSGNQYLYVGFYDKTCPLAEQIVADAVSRAFWTNRGNAAGLIRLFFHDCFVNGCDASILLDSTPSGEPVEKESPANGFTLRGLEVIDEIKSELEQECPGIVSCADILAFASREAVVRSGLTHYPVPAGRRDGRSSRAVDVIGNIPGPSLTIDAIAEIFAKKGFTIEEMVVLLGAHSIGVSHCSSFDYRLYNFNSTHSQDPNLNIRHATYLSFVCPPRESLLAQVEGNQAVAFDHPSPNRLDNIFYVHLLHGNALLQSDQAMAYDPRTSKIVTRLAFDLQAWSKEFPKAMIRLGTVDVLTGRKGEIRTTCRAVN</sequence>
<evidence type="ECO:0000256" key="15">
    <source>
        <dbReference type="ARBA" id="ARBA00023180"/>
    </source>
</evidence>
<dbReference type="GO" id="GO:0020037">
    <property type="term" value="F:heme binding"/>
    <property type="evidence" value="ECO:0007669"/>
    <property type="project" value="UniProtKB-UniRule"/>
</dbReference>
<dbReference type="InterPro" id="IPR019793">
    <property type="entry name" value="Peroxidases_heam-ligand_BS"/>
</dbReference>
<dbReference type="GO" id="GO:0140825">
    <property type="term" value="F:lactoperoxidase activity"/>
    <property type="evidence" value="ECO:0007669"/>
    <property type="project" value="UniProtKB-EC"/>
</dbReference>
<comment type="subcellular location">
    <subcellularLocation>
        <location evidence="3 22">Secreted</location>
    </subcellularLocation>
</comment>
<feature type="binding site" evidence="19">
    <location>
        <position position="76"/>
    </location>
    <ligand>
        <name>Ca(2+)</name>
        <dbReference type="ChEBI" id="CHEBI:29108"/>
        <label>1</label>
    </ligand>
</feature>
<accession>A0A6A1V4V5</accession>
<protein>
    <recommendedName>
        <fullName evidence="5 22">Peroxidase</fullName>
        <ecNumber evidence="5 22">1.11.1.7</ecNumber>
    </recommendedName>
</protein>
<comment type="cofactor">
    <cofactor evidence="19 22">
        <name>heme b</name>
        <dbReference type="ChEBI" id="CHEBI:60344"/>
    </cofactor>
    <text evidence="19 22">Binds 1 heme b (iron(II)-protoporphyrin IX) group per subunit.</text>
</comment>
<evidence type="ECO:0000256" key="5">
    <source>
        <dbReference type="ARBA" id="ARBA00012313"/>
    </source>
</evidence>
<dbReference type="Proteomes" id="UP000516437">
    <property type="component" value="Chromosome 7"/>
</dbReference>
<gene>
    <name evidence="24" type="ORF">CJ030_MR7G004116</name>
</gene>
<feature type="disulfide bond" evidence="21">
    <location>
        <begin position="131"/>
        <end position="337"/>
    </location>
</feature>
<feature type="binding site" evidence="19">
    <location>
        <position position="79"/>
    </location>
    <ligand>
        <name>Ca(2+)</name>
        <dbReference type="ChEBI" id="CHEBI:29108"/>
        <label>1</label>
    </ligand>
</feature>
<keyword evidence="7 22" id="KW-0575">Peroxidase</keyword>
<dbReference type="PROSITE" id="PS00436">
    <property type="entry name" value="PEROXIDASE_2"/>
    <property type="match status" value="1"/>
</dbReference>
<comment type="catalytic activity">
    <reaction evidence="1 22">
        <text>2 a phenolic donor + H2O2 = 2 a phenolic radical donor + 2 H2O</text>
        <dbReference type="Rhea" id="RHEA:56136"/>
        <dbReference type="ChEBI" id="CHEBI:15377"/>
        <dbReference type="ChEBI" id="CHEBI:16240"/>
        <dbReference type="ChEBI" id="CHEBI:139520"/>
        <dbReference type="ChEBI" id="CHEBI:139521"/>
        <dbReference type="EC" id="1.11.1.7"/>
    </reaction>
</comment>
<dbReference type="InterPro" id="IPR000823">
    <property type="entry name" value="Peroxidase_pln"/>
</dbReference>
<dbReference type="FunFam" id="1.10.520.10:FF:000006">
    <property type="entry name" value="Peroxidase"/>
    <property type="match status" value="1"/>
</dbReference>
<keyword evidence="10 22" id="KW-0732">Signal</keyword>
<dbReference type="SUPFAM" id="SSF48113">
    <property type="entry name" value="Heme-dependent peroxidases"/>
    <property type="match status" value="1"/>
</dbReference>
<dbReference type="InterPro" id="IPR002016">
    <property type="entry name" value="Haem_peroxidase"/>
</dbReference>
<dbReference type="CDD" id="cd00693">
    <property type="entry name" value="secretory_peroxidase"/>
    <property type="match status" value="1"/>
</dbReference>
<dbReference type="PRINTS" id="PR00458">
    <property type="entry name" value="PEROXIDASE"/>
</dbReference>
<evidence type="ECO:0000256" key="6">
    <source>
        <dbReference type="ARBA" id="ARBA00022525"/>
    </source>
</evidence>
<evidence type="ECO:0000256" key="18">
    <source>
        <dbReference type="PIRSR" id="PIRSR600823-2"/>
    </source>
</evidence>
<feature type="binding site" evidence="19">
    <location>
        <position position="261"/>
    </location>
    <ligand>
        <name>Ca(2+)</name>
        <dbReference type="ChEBI" id="CHEBI:29108"/>
        <label>2</label>
    </ligand>
</feature>
<comment type="similarity">
    <text evidence="22">Belongs to the peroxidase family. Classical plant (class III) peroxidase subfamily.</text>
</comment>
<keyword evidence="11 19" id="KW-0106">Calcium</keyword>
<evidence type="ECO:0000256" key="8">
    <source>
        <dbReference type="ARBA" id="ARBA00022617"/>
    </source>
</evidence>
<dbReference type="GO" id="GO:0046872">
    <property type="term" value="F:metal ion binding"/>
    <property type="evidence" value="ECO:0007669"/>
    <property type="project" value="UniProtKB-UniRule"/>
</dbReference>
<dbReference type="PANTHER" id="PTHR31517">
    <property type="match status" value="1"/>
</dbReference>
<dbReference type="Gene3D" id="1.10.520.10">
    <property type="match status" value="1"/>
</dbReference>
<feature type="binding site" evidence="19">
    <location>
        <position position="81"/>
    </location>
    <ligand>
        <name>Ca(2+)</name>
        <dbReference type="ChEBI" id="CHEBI:29108"/>
        <label>1</label>
    </ligand>
</feature>
<feature type="binding site" evidence="19">
    <location>
        <position position="83"/>
    </location>
    <ligand>
        <name>Ca(2+)</name>
        <dbReference type="ChEBI" id="CHEBI:29108"/>
        <label>1</label>
    </ligand>
</feature>
<dbReference type="OrthoDB" id="2113341at2759"/>
<feature type="binding site" evidence="19">
    <location>
        <position position="85"/>
    </location>
    <ligand>
        <name>Ca(2+)</name>
        <dbReference type="ChEBI" id="CHEBI:29108"/>
        <label>1</label>
    </ligand>
</feature>
<dbReference type="InterPro" id="IPR019794">
    <property type="entry name" value="Peroxidases_AS"/>
</dbReference>
<evidence type="ECO:0000256" key="1">
    <source>
        <dbReference type="ARBA" id="ARBA00000189"/>
    </source>
</evidence>
<proteinExistence type="inferred from homology"/>
<keyword evidence="6 22" id="KW-0964">Secreted</keyword>
<evidence type="ECO:0000256" key="2">
    <source>
        <dbReference type="ARBA" id="ARBA00002322"/>
    </source>
</evidence>
<keyword evidence="12 22" id="KW-0560">Oxidoreductase</keyword>
<dbReference type="EMBL" id="RXIC02000025">
    <property type="protein sequence ID" value="KAB1207862.1"/>
    <property type="molecule type" value="Genomic_DNA"/>
</dbReference>
<evidence type="ECO:0000259" key="23">
    <source>
        <dbReference type="PROSITE" id="PS50873"/>
    </source>
</evidence>
<keyword evidence="25" id="KW-1185">Reference proteome</keyword>
<evidence type="ECO:0000313" key="24">
    <source>
        <dbReference type="EMBL" id="KAB1207862.1"/>
    </source>
</evidence>
<dbReference type="InterPro" id="IPR010255">
    <property type="entry name" value="Haem_peroxidase_sf"/>
</dbReference>
<dbReference type="EC" id="1.11.1.7" evidence="5 22"/>
<dbReference type="GO" id="GO:0006979">
    <property type="term" value="P:response to oxidative stress"/>
    <property type="evidence" value="ECO:0007669"/>
    <property type="project" value="UniProtKB-UniRule"/>
</dbReference>
<feature type="binding site" evidence="19">
    <location>
        <position position="269"/>
    </location>
    <ligand>
        <name>Ca(2+)</name>
        <dbReference type="ChEBI" id="CHEBI:29108"/>
        <label>2</label>
    </ligand>
</feature>
<feature type="disulfide bond" evidence="21">
    <location>
        <begin position="210"/>
        <end position="242"/>
    </location>
</feature>
<evidence type="ECO:0000256" key="19">
    <source>
        <dbReference type="PIRSR" id="PIRSR600823-3"/>
    </source>
</evidence>
<comment type="cofactor">
    <cofactor evidence="19 22">
        <name>Ca(2+)</name>
        <dbReference type="ChEBI" id="CHEBI:29108"/>
    </cofactor>
    <text evidence="19 22">Binds 2 calcium ions per subunit.</text>
</comment>
<dbReference type="Pfam" id="PF00141">
    <property type="entry name" value="peroxidase"/>
    <property type="match status" value="1"/>
</dbReference>
<evidence type="ECO:0000256" key="3">
    <source>
        <dbReference type="ARBA" id="ARBA00004613"/>
    </source>
</evidence>